<comment type="caution">
    <text evidence="2">The sequence shown here is derived from an EMBL/GenBank/DDBJ whole genome shotgun (WGS) entry which is preliminary data.</text>
</comment>
<dbReference type="EMBL" id="LUKE01000001">
    <property type="protein sequence ID" value="KYG66940.1"/>
    <property type="molecule type" value="Genomic_DNA"/>
</dbReference>
<keyword evidence="1" id="KW-0732">Signal</keyword>
<accession>A0A150WR90</accession>
<dbReference type="Proteomes" id="UP000075320">
    <property type="component" value="Unassembled WGS sequence"/>
</dbReference>
<reference evidence="2 3" key="1">
    <citation type="submission" date="2016-03" db="EMBL/GenBank/DDBJ databases">
        <authorList>
            <person name="Ploux O."/>
        </authorList>
    </citation>
    <scope>NUCLEOTIDE SEQUENCE [LARGE SCALE GENOMIC DNA]</scope>
    <source>
        <strain evidence="2 3">R0</strain>
    </source>
</reference>
<evidence type="ECO:0008006" key="4">
    <source>
        <dbReference type="Google" id="ProtNLM"/>
    </source>
</evidence>
<dbReference type="Gene3D" id="3.90.226.10">
    <property type="entry name" value="2-enoyl-CoA Hydratase, Chain A, domain 1"/>
    <property type="match status" value="1"/>
</dbReference>
<dbReference type="AlphaFoldDB" id="A0A150WR90"/>
<gene>
    <name evidence="2" type="ORF">AZI86_07910</name>
</gene>
<evidence type="ECO:0000256" key="1">
    <source>
        <dbReference type="SAM" id="SignalP"/>
    </source>
</evidence>
<keyword evidence="3" id="KW-1185">Reference proteome</keyword>
<evidence type="ECO:0000313" key="2">
    <source>
        <dbReference type="EMBL" id="KYG66940.1"/>
    </source>
</evidence>
<feature type="signal peptide" evidence="1">
    <location>
        <begin position="1"/>
        <end position="17"/>
    </location>
</feature>
<proteinExistence type="predicted"/>
<sequence>MKYLILLSLFVGLSAQAETNPDDLAKLYSPFIQGDVLYIKGRIDSHIYDYFAREAKAIQKVSTVDLNSLGGNTEWALMAAEKIKTLKLKTVLHKGNFCASACTYLFAAGSARMAEKETWFGIHGVRLGAGYTTSFNGLCFIEMEDGTRVFEPRMKGCQDFLNKWYAVTLDWTNKGFDFMESNGVSKDLRDTYFAMPDDPEWPSQLNVLRKPDWFLTVSEAIKYRFVTEIL</sequence>
<organism evidence="2 3">
    <name type="scientific">Bdellovibrio bacteriovorus</name>
    <dbReference type="NCBI Taxonomy" id="959"/>
    <lineage>
        <taxon>Bacteria</taxon>
        <taxon>Pseudomonadati</taxon>
        <taxon>Bdellovibrionota</taxon>
        <taxon>Bdellovibrionia</taxon>
        <taxon>Bdellovibrionales</taxon>
        <taxon>Pseudobdellovibrionaceae</taxon>
        <taxon>Bdellovibrio</taxon>
    </lineage>
</organism>
<dbReference type="RefSeq" id="WP_061834517.1">
    <property type="nucleotide sequence ID" value="NZ_LUKE01000001.1"/>
</dbReference>
<name>A0A150WR90_BDEBC</name>
<dbReference type="OrthoDB" id="5936191at2"/>
<evidence type="ECO:0000313" key="3">
    <source>
        <dbReference type="Proteomes" id="UP000075320"/>
    </source>
</evidence>
<feature type="chain" id="PRO_5007573636" description="Periplasmic protein" evidence="1">
    <location>
        <begin position="18"/>
        <end position="230"/>
    </location>
</feature>
<dbReference type="SUPFAM" id="SSF52096">
    <property type="entry name" value="ClpP/crotonase"/>
    <property type="match status" value="1"/>
</dbReference>
<dbReference type="InterPro" id="IPR029045">
    <property type="entry name" value="ClpP/crotonase-like_dom_sf"/>
</dbReference>
<protein>
    <recommendedName>
        <fullName evidence="4">Periplasmic protein</fullName>
    </recommendedName>
</protein>